<evidence type="ECO:0000256" key="5">
    <source>
        <dbReference type="ARBA" id="ARBA00023136"/>
    </source>
</evidence>
<reference evidence="8 9" key="1">
    <citation type="journal article" date="2019" name="Int. J. Syst. Evol. Microbiol.">
        <title>The Global Catalogue of Microorganisms (GCM) 10K type strain sequencing project: providing services to taxonomists for standard genome sequencing and annotation.</title>
        <authorList>
            <consortium name="The Broad Institute Genomics Platform"/>
            <consortium name="The Broad Institute Genome Sequencing Center for Infectious Disease"/>
            <person name="Wu L."/>
            <person name="Ma J."/>
        </authorList>
    </citation>
    <scope>NUCLEOTIDE SEQUENCE [LARGE SCALE GENOMIC DNA]</scope>
    <source>
        <strain evidence="8 9">JCM 11574</strain>
    </source>
</reference>
<feature type="transmembrane region" description="Helical" evidence="6">
    <location>
        <begin position="831"/>
        <end position="852"/>
    </location>
</feature>
<evidence type="ECO:0000256" key="1">
    <source>
        <dbReference type="ARBA" id="ARBA00004651"/>
    </source>
</evidence>
<dbReference type="Proteomes" id="UP001500893">
    <property type="component" value="Unassembled WGS sequence"/>
</dbReference>
<evidence type="ECO:0000256" key="6">
    <source>
        <dbReference type="SAM" id="Phobius"/>
    </source>
</evidence>
<name>A0ABN3V0K3_9ACTN</name>
<feature type="transmembrane region" description="Helical" evidence="6">
    <location>
        <begin position="427"/>
        <end position="451"/>
    </location>
</feature>
<proteinExistence type="predicted"/>
<protein>
    <recommendedName>
        <fullName evidence="7">ABC3 transporter permease C-terminal domain-containing protein</fullName>
    </recommendedName>
</protein>
<feature type="transmembrane region" description="Helical" evidence="6">
    <location>
        <begin position="747"/>
        <end position="767"/>
    </location>
</feature>
<dbReference type="Pfam" id="PF02687">
    <property type="entry name" value="FtsX"/>
    <property type="match status" value="2"/>
</dbReference>
<feature type="domain" description="ABC3 transporter permease C-terminal" evidence="7">
    <location>
        <begin position="264"/>
        <end position="382"/>
    </location>
</feature>
<feature type="domain" description="ABC3 transporter permease C-terminal" evidence="7">
    <location>
        <begin position="747"/>
        <end position="858"/>
    </location>
</feature>
<feature type="transmembrane region" description="Helical" evidence="6">
    <location>
        <begin position="354"/>
        <end position="378"/>
    </location>
</feature>
<dbReference type="PANTHER" id="PTHR30287">
    <property type="entry name" value="MEMBRANE COMPONENT OF PREDICTED ABC SUPERFAMILY METABOLITE UPTAKE TRANSPORTER"/>
    <property type="match status" value="1"/>
</dbReference>
<evidence type="ECO:0000256" key="2">
    <source>
        <dbReference type="ARBA" id="ARBA00022475"/>
    </source>
</evidence>
<accession>A0ABN3V0K3</accession>
<keyword evidence="2" id="KW-1003">Cell membrane</keyword>
<dbReference type="EMBL" id="BAAAVM010000115">
    <property type="protein sequence ID" value="GAA2773614.1"/>
    <property type="molecule type" value="Genomic_DNA"/>
</dbReference>
<keyword evidence="3 6" id="KW-0812">Transmembrane</keyword>
<feature type="transmembrane region" description="Helical" evidence="6">
    <location>
        <begin position="798"/>
        <end position="819"/>
    </location>
</feature>
<dbReference type="RefSeq" id="WP_345057711.1">
    <property type="nucleotide sequence ID" value="NZ_BAAAVM010000115.1"/>
</dbReference>
<evidence type="ECO:0000256" key="3">
    <source>
        <dbReference type="ARBA" id="ARBA00022692"/>
    </source>
</evidence>
<dbReference type="PANTHER" id="PTHR30287:SF2">
    <property type="entry name" value="BLL1001 PROTEIN"/>
    <property type="match status" value="1"/>
</dbReference>
<keyword evidence="4 6" id="KW-1133">Transmembrane helix</keyword>
<feature type="transmembrane region" description="Helical" evidence="6">
    <location>
        <begin position="260"/>
        <end position="283"/>
    </location>
</feature>
<dbReference type="InterPro" id="IPR003838">
    <property type="entry name" value="ABC3_permease_C"/>
</dbReference>
<evidence type="ECO:0000259" key="7">
    <source>
        <dbReference type="Pfam" id="PF02687"/>
    </source>
</evidence>
<evidence type="ECO:0000313" key="8">
    <source>
        <dbReference type="EMBL" id="GAA2773614.1"/>
    </source>
</evidence>
<evidence type="ECO:0000256" key="4">
    <source>
        <dbReference type="ARBA" id="ARBA00022989"/>
    </source>
</evidence>
<keyword evidence="5 6" id="KW-0472">Membrane</keyword>
<dbReference type="InterPro" id="IPR038766">
    <property type="entry name" value="Membrane_comp_ABC_pdt"/>
</dbReference>
<evidence type="ECO:0000313" key="9">
    <source>
        <dbReference type="Proteomes" id="UP001500893"/>
    </source>
</evidence>
<organism evidence="8 9">
    <name type="scientific">Streptomyces rameus</name>
    <dbReference type="NCBI Taxonomy" id="68261"/>
    <lineage>
        <taxon>Bacteria</taxon>
        <taxon>Bacillati</taxon>
        <taxon>Actinomycetota</taxon>
        <taxon>Actinomycetes</taxon>
        <taxon>Kitasatosporales</taxon>
        <taxon>Streptomycetaceae</taxon>
        <taxon>Streptomyces</taxon>
    </lineage>
</organism>
<sequence length="862" mass="88237">MIRNRHRRLAWVLGWRLASRSRLRTLLVCLAIALPVAAGAAVAAVTATARISLPEATAAAYGTADGRITTLSGQHKGDATSPGRLTAQLKSLLPAGARVTYDTDVLQLTISGTGGQQSTVDGRAVDLADPLTRGLYRIDKGIPSAKDGTIVLSTALAHAIGVTEPGRHVRIGRTELTVAALVSDRFDLSHRLFALPPGGPMTAAALSQAKDMGSPRWFVGLPSGKTHPEAGKLQNAGYAYVPSSQASAIAEESSGTDSTALLVGLGLLAETILLVTAAFAVVVRSQRRHMGLLAALGAPPKVTGAFFRTHALCVAGIGSLAGVAAGQAAAHLAVPTLAERAGADWGPVDGAWSTSLVLVAVTVAVTVAASTLPARAALREDPTALLKAVPPVHNTRRLRLRTATVASLVLATVAGLAATAVDAGAATAVLGVIVFTAGITATAMAVSSLVSRRAGTAYLALPAVLRSALRSLLAFPVRAVTTVIALAVVAAVSSTVLVASASVAQKQRDDYQPSLPGKTALIVASRALTNAEQSALKDATGATEVSTGYQRAAVPRDGKHAPVSPKTDFLSCIDSRGLLQYGHNDWQPCSAVSRSQIPFPTVGVADTAAAQTLSGAMTDEQRQRYESGQAAVAVTPAGLSDQVSLVAMARGTHGFTLENTATLPLIRPKHADTDDYQALPAVLVSPAGARKAGIIPVGPETYLLRDRTKPNQGKVTRALPVDTQSDSQVSVESGPQTAGAAQRLQPVVAAVSVLTTMLIVAAMASLWTSDLRGEYRMLGAVGATTGWRRRLASSMSGLLILVSSVTGTLWGVAACAAFLTGMGTAISVPAGWLTVTVAAAIATAAATGGILVPRAARAQRQA</sequence>
<feature type="transmembrane region" description="Helical" evidence="6">
    <location>
        <begin position="311"/>
        <end position="334"/>
    </location>
</feature>
<comment type="caution">
    <text evidence="8">The sequence shown here is derived from an EMBL/GenBank/DDBJ whole genome shotgun (WGS) entry which is preliminary data.</text>
</comment>
<feature type="transmembrane region" description="Helical" evidence="6">
    <location>
        <begin position="472"/>
        <end position="499"/>
    </location>
</feature>
<comment type="subcellular location">
    <subcellularLocation>
        <location evidence="1">Cell membrane</location>
        <topology evidence="1">Multi-pass membrane protein</topology>
    </subcellularLocation>
</comment>
<feature type="transmembrane region" description="Helical" evidence="6">
    <location>
        <begin position="398"/>
        <end position="421"/>
    </location>
</feature>
<keyword evidence="9" id="KW-1185">Reference proteome</keyword>
<gene>
    <name evidence="8" type="ORF">GCM10010521_59780</name>
</gene>